<evidence type="ECO:0000313" key="3">
    <source>
        <dbReference type="EMBL" id="GGP31143.1"/>
    </source>
</evidence>
<gene>
    <name evidence="3" type="ORF">GCM10008021_27940</name>
    <name evidence="2" type="ORF">GCM10010914_28880</name>
</gene>
<reference evidence="4" key="3">
    <citation type="journal article" date="2019" name="Int. J. Syst. Evol. Microbiol.">
        <title>The Global Catalogue of Microorganisms (GCM) 10K type strain sequencing project: providing services to taxonomists for standard genome sequencing and annotation.</title>
        <authorList>
            <consortium name="The Broad Institute Genomics Platform"/>
            <consortium name="The Broad Institute Genome Sequencing Center for Infectious Disease"/>
            <person name="Wu L."/>
            <person name="Ma J."/>
        </authorList>
    </citation>
    <scope>NUCLEOTIDE SEQUENCE [LARGE SCALE GENOMIC DNA]</scope>
    <source>
        <strain evidence="4">CGMCC 1.8884</strain>
    </source>
</reference>
<evidence type="ECO:0000313" key="4">
    <source>
        <dbReference type="Proteomes" id="UP000630135"/>
    </source>
</evidence>
<evidence type="ECO:0000313" key="2">
    <source>
        <dbReference type="EMBL" id="GGI92552.1"/>
    </source>
</evidence>
<organism evidence="2 5">
    <name type="scientific">Deinococcus wulumuqiensis</name>
    <dbReference type="NCBI Taxonomy" id="980427"/>
    <lineage>
        <taxon>Bacteria</taxon>
        <taxon>Thermotogati</taxon>
        <taxon>Deinococcota</taxon>
        <taxon>Deinococci</taxon>
        <taxon>Deinococcales</taxon>
        <taxon>Deinococcaceae</taxon>
        <taxon>Deinococcus</taxon>
    </lineage>
</organism>
<dbReference type="SUPFAM" id="SSF52821">
    <property type="entry name" value="Rhodanese/Cell cycle control phosphatase"/>
    <property type="match status" value="1"/>
</dbReference>
<dbReference type="InterPro" id="IPR036873">
    <property type="entry name" value="Rhodanese-like_dom_sf"/>
</dbReference>
<dbReference type="Proteomes" id="UP000652720">
    <property type="component" value="Unassembled WGS sequence"/>
</dbReference>
<accession>A0AAV4K9V0</accession>
<evidence type="ECO:0000313" key="5">
    <source>
        <dbReference type="Proteomes" id="UP000652720"/>
    </source>
</evidence>
<dbReference type="InterPro" id="IPR001763">
    <property type="entry name" value="Rhodanese-like_dom"/>
</dbReference>
<reference evidence="2" key="4">
    <citation type="submission" date="2023-08" db="EMBL/GenBank/DDBJ databases">
        <authorList>
            <person name="Sun Q."/>
            <person name="Zhou Y."/>
        </authorList>
    </citation>
    <scope>NUCLEOTIDE SEQUENCE</scope>
    <source>
        <strain evidence="3">CGMCC 1.8884</strain>
        <strain evidence="2">CGMCC 1.8885</strain>
    </source>
</reference>
<comment type="caution">
    <text evidence="2">The sequence shown here is derived from an EMBL/GenBank/DDBJ whole genome shotgun (WGS) entry which is preliminary data.</text>
</comment>
<dbReference type="Gene3D" id="3.40.250.10">
    <property type="entry name" value="Rhodanese-like domain"/>
    <property type="match status" value="1"/>
</dbReference>
<dbReference type="EMBL" id="BMMA01000045">
    <property type="protein sequence ID" value="GGI92552.1"/>
    <property type="molecule type" value="Genomic_DNA"/>
</dbReference>
<dbReference type="PROSITE" id="PS50206">
    <property type="entry name" value="RHODANESE_3"/>
    <property type="match status" value="1"/>
</dbReference>
<protein>
    <recommendedName>
        <fullName evidence="1">Rhodanese domain-containing protein</fullName>
    </recommendedName>
</protein>
<reference evidence="3" key="1">
    <citation type="journal article" date="2014" name="Int. J. Syst. Evol. Microbiol.">
        <title>Complete genome of a new Firmicutes species belonging to the dominant human colonic microbiota ('Ruminococcus bicirculans') reveals two chromosomes and a selective capacity to utilize plant glucans.</title>
        <authorList>
            <consortium name="NISC Comparative Sequencing Program"/>
            <person name="Wegmann U."/>
            <person name="Louis P."/>
            <person name="Goesmann A."/>
            <person name="Henrissat B."/>
            <person name="Duncan S.H."/>
            <person name="Flint H.J."/>
        </authorList>
    </citation>
    <scope>NUCLEOTIDE SEQUENCE</scope>
    <source>
        <strain evidence="3">CGMCC 1.8884</strain>
    </source>
</reference>
<feature type="domain" description="Rhodanese" evidence="1">
    <location>
        <begin position="21"/>
        <end position="104"/>
    </location>
</feature>
<dbReference type="EMBL" id="BMLZ01000053">
    <property type="protein sequence ID" value="GGP31143.1"/>
    <property type="molecule type" value="Genomic_DNA"/>
</dbReference>
<evidence type="ECO:0000259" key="1">
    <source>
        <dbReference type="PROSITE" id="PS50206"/>
    </source>
</evidence>
<dbReference type="AlphaFoldDB" id="A0AAV4K9V0"/>
<keyword evidence="4" id="KW-1185">Reference proteome</keyword>
<sequence length="109" mass="11862">MAREHFTLKRLARLRGMADPDPRTAHLIDLRPSAEQALSPLTGARVTALTLDQIEDGQHGLTPAPEPLLVVCARGTQADLAARYLRSDGLDARAWRGTVAELQAQLRDG</sequence>
<name>A0AAV4K9V0_9DEIO</name>
<proteinExistence type="predicted"/>
<reference evidence="2" key="2">
    <citation type="journal article" date="2014" name="Int. J. Syst. Evol. Microbiol.">
        <title>Complete genome sequence of Corynebacterium casei LMG S-19264T (=DSM 44701T), isolated from a smear-ripened cheese.</title>
        <authorList>
            <consortium name="US DOE Joint Genome Institute (JGI-PGF)"/>
            <person name="Walter F."/>
            <person name="Albersmeier A."/>
            <person name="Kalinowski J."/>
            <person name="Ruckert C."/>
        </authorList>
    </citation>
    <scope>NUCLEOTIDE SEQUENCE</scope>
    <source>
        <strain evidence="2">CGMCC 1.8885</strain>
    </source>
</reference>
<dbReference type="Proteomes" id="UP000630135">
    <property type="component" value="Unassembled WGS sequence"/>
</dbReference>